<dbReference type="InterPro" id="IPR021927">
    <property type="entry name" value="DUF3540"/>
</dbReference>
<evidence type="ECO:0008006" key="3">
    <source>
        <dbReference type="Google" id="ProtNLM"/>
    </source>
</evidence>
<evidence type="ECO:0000313" key="1">
    <source>
        <dbReference type="EMBL" id="PRP95517.1"/>
    </source>
</evidence>
<gene>
    <name evidence="1" type="ORF">ENSA5_38700</name>
</gene>
<sequence length="218" mass="23310">MHVRELEIVSDPIPEPARQGTAIIRAGGPSFVLDDEGRRFEARRAASCLLEPELGDEVWFVEQGARCYVLGVLERASEAGAATLSIEGDAALRVGGELSVDASAGLELRSDEQVGISGDEVRVQARLGRVVFDECTAVLRSMLAHVTNFSFVAKVIETLTERLTLASKTSFRSVAEVDQIQAGVIDYRAKEAAHIAADKALINGGKLAKVEAGQIHLG</sequence>
<reference evidence="1 2" key="1">
    <citation type="submission" date="2018-03" db="EMBL/GenBank/DDBJ databases">
        <title>Draft Genome Sequences of the Obligatory Marine Myxobacteria Enhygromyxa salina SWB005.</title>
        <authorList>
            <person name="Poehlein A."/>
            <person name="Moghaddam J.A."/>
            <person name="Harms H."/>
            <person name="Alanjari M."/>
            <person name="Koenig G.M."/>
            <person name="Daniel R."/>
            <person name="Schaeberle T.F."/>
        </authorList>
    </citation>
    <scope>NUCLEOTIDE SEQUENCE [LARGE SCALE GENOMIC DNA]</scope>
    <source>
        <strain evidence="1 2">SWB005</strain>
    </source>
</reference>
<comment type="caution">
    <text evidence="1">The sequence shown here is derived from an EMBL/GenBank/DDBJ whole genome shotgun (WGS) entry which is preliminary data.</text>
</comment>
<dbReference type="EMBL" id="PVNK01000169">
    <property type="protein sequence ID" value="PRP95517.1"/>
    <property type="molecule type" value="Genomic_DNA"/>
</dbReference>
<name>A0A2S9XRM8_9BACT</name>
<dbReference type="Proteomes" id="UP000237968">
    <property type="component" value="Unassembled WGS sequence"/>
</dbReference>
<dbReference type="AlphaFoldDB" id="A0A2S9XRM8"/>
<proteinExistence type="predicted"/>
<dbReference type="RefSeq" id="WP_106393185.1">
    <property type="nucleotide sequence ID" value="NZ_PVNK01000169.1"/>
</dbReference>
<dbReference type="OrthoDB" id="5432037at2"/>
<evidence type="ECO:0000313" key="2">
    <source>
        <dbReference type="Proteomes" id="UP000237968"/>
    </source>
</evidence>
<organism evidence="1 2">
    <name type="scientific">Enhygromyxa salina</name>
    <dbReference type="NCBI Taxonomy" id="215803"/>
    <lineage>
        <taxon>Bacteria</taxon>
        <taxon>Pseudomonadati</taxon>
        <taxon>Myxococcota</taxon>
        <taxon>Polyangia</taxon>
        <taxon>Nannocystales</taxon>
        <taxon>Nannocystaceae</taxon>
        <taxon>Enhygromyxa</taxon>
    </lineage>
</organism>
<protein>
    <recommendedName>
        <fullName evidence="3">DUF3540 domain-containing protein</fullName>
    </recommendedName>
</protein>
<dbReference type="Pfam" id="PF12059">
    <property type="entry name" value="DUF3540"/>
    <property type="match status" value="1"/>
</dbReference>
<accession>A0A2S9XRM8</accession>
<keyword evidence="2" id="KW-1185">Reference proteome</keyword>